<dbReference type="FunFam" id="3.40.640.10:FF:000033">
    <property type="entry name" value="Aspartate aminotransferase"/>
    <property type="match status" value="1"/>
</dbReference>
<dbReference type="PROSITE" id="PS00105">
    <property type="entry name" value="AA_TRANSFER_CLASS_1"/>
    <property type="match status" value="1"/>
</dbReference>
<evidence type="ECO:0000256" key="4">
    <source>
        <dbReference type="ARBA" id="ARBA00022679"/>
    </source>
</evidence>
<dbReference type="RefSeq" id="WP_056980371.1">
    <property type="nucleotide sequence ID" value="NZ_AZDC01000081.1"/>
</dbReference>
<proteinExistence type="inferred from homology"/>
<dbReference type="CDD" id="cd00609">
    <property type="entry name" value="AAT_like"/>
    <property type="match status" value="1"/>
</dbReference>
<dbReference type="InterPro" id="IPR004839">
    <property type="entry name" value="Aminotransferase_I/II_large"/>
</dbReference>
<dbReference type="InterPro" id="IPR015424">
    <property type="entry name" value="PyrdxlP-dep_Trfase"/>
</dbReference>
<dbReference type="Gene3D" id="3.40.640.10">
    <property type="entry name" value="Type I PLP-dependent aspartate aminotransferase-like (Major domain)"/>
    <property type="match status" value="1"/>
</dbReference>
<keyword evidence="3 6" id="KW-0032">Aminotransferase</keyword>
<keyword evidence="9" id="KW-1185">Reference proteome</keyword>
<dbReference type="KEGG" id="lcy:LC20004_08040"/>
<dbReference type="PANTHER" id="PTHR46383">
    <property type="entry name" value="ASPARTATE AMINOTRANSFERASE"/>
    <property type="match status" value="1"/>
</dbReference>
<dbReference type="GO" id="GO:0006520">
    <property type="term" value="P:amino acid metabolic process"/>
    <property type="evidence" value="ECO:0007669"/>
    <property type="project" value="InterPro"/>
</dbReference>
<gene>
    <name evidence="8" type="ORF">LC20004_08040</name>
</gene>
<protein>
    <recommendedName>
        <fullName evidence="6">Aminotransferase</fullName>
        <ecNumber evidence="6">2.6.1.-</ecNumber>
    </recommendedName>
</protein>
<dbReference type="InterPro" id="IPR050596">
    <property type="entry name" value="AspAT/PAT-like"/>
</dbReference>
<evidence type="ECO:0000259" key="7">
    <source>
        <dbReference type="Pfam" id="PF00155"/>
    </source>
</evidence>
<evidence type="ECO:0000256" key="1">
    <source>
        <dbReference type="ARBA" id="ARBA00001933"/>
    </source>
</evidence>
<evidence type="ECO:0000256" key="3">
    <source>
        <dbReference type="ARBA" id="ARBA00022576"/>
    </source>
</evidence>
<dbReference type="EC" id="2.6.1.-" evidence="6"/>
<reference evidence="8 9" key="1">
    <citation type="submission" date="2016-10" db="EMBL/GenBank/DDBJ databases">
        <title>The whole genome sequencing and assembly of L. cotyniformis subsp. torquens DSM 20004 strain.</title>
        <authorList>
            <person name="Park M.-K."/>
            <person name="Lee Y.-J."/>
            <person name="Yi H."/>
            <person name="Bahn Y.-S."/>
            <person name="Kim J.F."/>
            <person name="Lee D.-W."/>
        </authorList>
    </citation>
    <scope>NUCLEOTIDE SEQUENCE [LARGE SCALE GENOMIC DNA]</scope>
    <source>
        <strain evidence="8 9">DSM 20004</strain>
    </source>
</reference>
<dbReference type="Gene3D" id="3.90.1150.10">
    <property type="entry name" value="Aspartate Aminotransferase, domain 1"/>
    <property type="match status" value="1"/>
</dbReference>
<comment type="cofactor">
    <cofactor evidence="1 6">
        <name>pyridoxal 5'-phosphate</name>
        <dbReference type="ChEBI" id="CHEBI:597326"/>
    </cofactor>
</comment>
<evidence type="ECO:0000256" key="5">
    <source>
        <dbReference type="ARBA" id="ARBA00022898"/>
    </source>
</evidence>
<dbReference type="EMBL" id="CP017697">
    <property type="protein sequence ID" value="ATO43865.1"/>
    <property type="molecule type" value="Genomic_DNA"/>
</dbReference>
<keyword evidence="5" id="KW-0663">Pyridoxal phosphate</keyword>
<accession>A0A2D1KNY2</accession>
<evidence type="ECO:0000256" key="2">
    <source>
        <dbReference type="ARBA" id="ARBA00007441"/>
    </source>
</evidence>
<dbReference type="Pfam" id="PF00155">
    <property type="entry name" value="Aminotran_1_2"/>
    <property type="match status" value="1"/>
</dbReference>
<name>A0A2D1KNY2_9LACO</name>
<dbReference type="InterPro" id="IPR015422">
    <property type="entry name" value="PyrdxlP-dep_Trfase_small"/>
</dbReference>
<keyword evidence="4 6" id="KW-0808">Transferase</keyword>
<dbReference type="PANTHER" id="PTHR46383:SF1">
    <property type="entry name" value="ASPARTATE AMINOTRANSFERASE"/>
    <property type="match status" value="1"/>
</dbReference>
<comment type="similarity">
    <text evidence="2 6">Belongs to the class-I pyridoxal-phosphate-dependent aminotransferase family.</text>
</comment>
<evidence type="ECO:0000313" key="8">
    <source>
        <dbReference type="EMBL" id="ATO43865.1"/>
    </source>
</evidence>
<dbReference type="SUPFAM" id="SSF53383">
    <property type="entry name" value="PLP-dependent transferases"/>
    <property type="match status" value="1"/>
</dbReference>
<organism evidence="8 9">
    <name type="scientific">Loigolactobacillus coryniformis subsp. torquens DSM 20004 = KCTC 3535</name>
    <dbReference type="NCBI Taxonomy" id="1423822"/>
    <lineage>
        <taxon>Bacteria</taxon>
        <taxon>Bacillati</taxon>
        <taxon>Bacillota</taxon>
        <taxon>Bacilli</taxon>
        <taxon>Lactobacillales</taxon>
        <taxon>Lactobacillaceae</taxon>
        <taxon>Loigolactobacillus</taxon>
    </lineage>
</organism>
<dbReference type="OrthoDB" id="9802328at2"/>
<sequence length="398" mass="42966">MALSKNVMKVQPSATLAMSAKTKEMIAKGVDVINLSIGEPDFVTPTYIQDAAIAAIHSGKTSFYTPAGGLPELKTAISQRIEAETGVHYDNKQIIATTGAKFALYLIFQVILNPGDEVLLPAPFWVSYAEQVNLAGGRPLAVKTTGMGHKVTVEDLEKAYSPKTQAVVLNSPQNPSGLIYTAAELTAIGNWAVSHDVLLISDEIYSNLVYNGNQFTSVVSLSDAIRKNTLLVTGVSKTYAMTGWRMGYVLGDAAIIKAMTTVASHATGNPTAVSQYATIAALSGEQTDAETMRQAFEKRLNYLFPKIQSLPGFELADKPQGAFYLFPNVKRAVELCGYSTTEDFVNALLEEAYVAVVPGRAFGQPDHIRISYANDLDSLAEAYQRIADFIQTKGNMEA</sequence>
<dbReference type="Proteomes" id="UP000223559">
    <property type="component" value="Chromosome"/>
</dbReference>
<evidence type="ECO:0000313" key="9">
    <source>
        <dbReference type="Proteomes" id="UP000223559"/>
    </source>
</evidence>
<dbReference type="GO" id="GO:0030170">
    <property type="term" value="F:pyridoxal phosphate binding"/>
    <property type="evidence" value="ECO:0007669"/>
    <property type="project" value="InterPro"/>
</dbReference>
<dbReference type="GO" id="GO:0008483">
    <property type="term" value="F:transaminase activity"/>
    <property type="evidence" value="ECO:0007669"/>
    <property type="project" value="UniProtKB-KW"/>
</dbReference>
<dbReference type="InterPro" id="IPR004838">
    <property type="entry name" value="NHTrfase_class1_PyrdxlP-BS"/>
</dbReference>
<evidence type="ECO:0000256" key="6">
    <source>
        <dbReference type="RuleBase" id="RU000481"/>
    </source>
</evidence>
<feature type="domain" description="Aminotransferase class I/classII large" evidence="7">
    <location>
        <begin position="31"/>
        <end position="385"/>
    </location>
</feature>
<dbReference type="InterPro" id="IPR015421">
    <property type="entry name" value="PyrdxlP-dep_Trfase_major"/>
</dbReference>
<dbReference type="AlphaFoldDB" id="A0A2D1KNY2"/>